<evidence type="ECO:0000256" key="8">
    <source>
        <dbReference type="ARBA" id="ARBA00022786"/>
    </source>
</evidence>
<dbReference type="RefSeq" id="XP_009691967.1">
    <property type="nucleotide sequence ID" value="XM_009693672.1"/>
</dbReference>
<dbReference type="GO" id="GO:0006511">
    <property type="term" value="P:ubiquitin-dependent protein catabolic process"/>
    <property type="evidence" value="ECO:0007669"/>
    <property type="project" value="InterPro"/>
</dbReference>
<reference evidence="13 14" key="1">
    <citation type="journal article" date="2012" name="MBio">
        <title>Comparative genome analysis of three eukaryotic parasites with differing abilities to transform leukocytes reveals key mediators of Theileria-induced leukocyte transformation.</title>
        <authorList>
            <person name="Hayashida K."/>
            <person name="Hara Y."/>
            <person name="Abe T."/>
            <person name="Yamasaki C."/>
            <person name="Toyoda A."/>
            <person name="Kosuge T."/>
            <person name="Suzuki Y."/>
            <person name="Sato Y."/>
            <person name="Kawashima S."/>
            <person name="Katayama T."/>
            <person name="Wakaguri H."/>
            <person name="Inoue N."/>
            <person name="Homma K."/>
            <person name="Tada-Umezaki M."/>
            <person name="Yagi Y."/>
            <person name="Fujii Y."/>
            <person name="Habara T."/>
            <person name="Kanehisa M."/>
            <person name="Watanabe H."/>
            <person name="Ito K."/>
            <person name="Gojobori T."/>
            <person name="Sugawara H."/>
            <person name="Imanishi T."/>
            <person name="Weir W."/>
            <person name="Gardner M."/>
            <person name="Pain A."/>
            <person name="Shiels B."/>
            <person name="Hattori M."/>
            <person name="Nene V."/>
            <person name="Sugimoto C."/>
        </authorList>
    </citation>
    <scope>NUCLEOTIDE SEQUENCE [LARGE SCALE GENOMIC DNA]</scope>
    <source>
        <strain evidence="13 14">Shintoku</strain>
    </source>
</reference>
<keyword evidence="7 11" id="KW-0863">Zinc-finger</keyword>
<dbReference type="SUPFAM" id="SSF57850">
    <property type="entry name" value="RING/U-box"/>
    <property type="match status" value="1"/>
</dbReference>
<evidence type="ECO:0000256" key="6">
    <source>
        <dbReference type="ARBA" id="ARBA00022723"/>
    </source>
</evidence>
<evidence type="ECO:0000256" key="11">
    <source>
        <dbReference type="PROSITE-ProRule" id="PRU00175"/>
    </source>
</evidence>
<gene>
    <name evidence="13" type="ORF">TOT_040000047</name>
</gene>
<dbReference type="InterPro" id="IPR045103">
    <property type="entry name" value="RNF5/RNF185-like"/>
</dbReference>
<dbReference type="GO" id="GO:0061630">
    <property type="term" value="F:ubiquitin protein ligase activity"/>
    <property type="evidence" value="ECO:0007669"/>
    <property type="project" value="UniProtKB-EC"/>
</dbReference>
<keyword evidence="5" id="KW-0808">Transferase</keyword>
<dbReference type="GeneID" id="20716151"/>
<dbReference type="GO" id="GO:0008270">
    <property type="term" value="F:zinc ion binding"/>
    <property type="evidence" value="ECO:0007669"/>
    <property type="project" value="UniProtKB-KW"/>
</dbReference>
<dbReference type="PROSITE" id="PS00518">
    <property type="entry name" value="ZF_RING_1"/>
    <property type="match status" value="1"/>
</dbReference>
<dbReference type="STRING" id="869250.J4C469"/>
<dbReference type="OrthoDB" id="10254945at2759"/>
<keyword evidence="9" id="KW-0862">Zinc</keyword>
<evidence type="ECO:0000259" key="12">
    <source>
        <dbReference type="PROSITE" id="PS50089"/>
    </source>
</evidence>
<keyword evidence="6" id="KW-0479">Metal-binding</keyword>
<keyword evidence="10" id="KW-0472">Membrane</keyword>
<dbReference type="EMBL" id="AP011949">
    <property type="protein sequence ID" value="BAM41666.1"/>
    <property type="molecule type" value="Genomic_DNA"/>
</dbReference>
<dbReference type="InterPro" id="IPR001841">
    <property type="entry name" value="Znf_RING"/>
</dbReference>
<dbReference type="EC" id="2.3.2.27" evidence="4"/>
<dbReference type="AlphaFoldDB" id="J4C469"/>
<accession>J4C469</accession>
<evidence type="ECO:0000256" key="10">
    <source>
        <dbReference type="ARBA" id="ARBA00023136"/>
    </source>
</evidence>
<comment type="pathway">
    <text evidence="3">Protein modification; protein ubiquitination.</text>
</comment>
<comment type="subcellular location">
    <subcellularLocation>
        <location evidence="2">Endomembrane system</location>
    </subcellularLocation>
</comment>
<keyword evidence="8" id="KW-0833">Ubl conjugation pathway</keyword>
<dbReference type="Pfam" id="PF13445">
    <property type="entry name" value="zf-RING_UBOX"/>
    <property type="match status" value="1"/>
</dbReference>
<feature type="domain" description="RING-type" evidence="12">
    <location>
        <begin position="23"/>
        <end position="62"/>
    </location>
</feature>
<evidence type="ECO:0000256" key="4">
    <source>
        <dbReference type="ARBA" id="ARBA00012483"/>
    </source>
</evidence>
<dbReference type="Proteomes" id="UP000003786">
    <property type="component" value="Chromosome 4"/>
</dbReference>
<evidence type="ECO:0000256" key="9">
    <source>
        <dbReference type="ARBA" id="ARBA00022833"/>
    </source>
</evidence>
<evidence type="ECO:0000313" key="13">
    <source>
        <dbReference type="EMBL" id="BAM41666.1"/>
    </source>
</evidence>
<dbReference type="GO" id="GO:0005783">
    <property type="term" value="C:endoplasmic reticulum"/>
    <property type="evidence" value="ECO:0007669"/>
    <property type="project" value="InterPro"/>
</dbReference>
<evidence type="ECO:0000256" key="2">
    <source>
        <dbReference type="ARBA" id="ARBA00004308"/>
    </source>
</evidence>
<name>J4C469_THEOR</name>
<dbReference type="GO" id="GO:0016567">
    <property type="term" value="P:protein ubiquitination"/>
    <property type="evidence" value="ECO:0007669"/>
    <property type="project" value="UniProtKB-UniPathway"/>
</dbReference>
<dbReference type="PANTHER" id="PTHR12313">
    <property type="entry name" value="E3 UBIQUITIN-PROTEIN LIGASE RNF5-RELATED"/>
    <property type="match status" value="1"/>
</dbReference>
<protein>
    <recommendedName>
        <fullName evidence="4">RING-type E3 ubiquitin transferase</fullName>
        <ecNumber evidence="4">2.3.2.27</ecNumber>
    </recommendedName>
</protein>
<evidence type="ECO:0000256" key="5">
    <source>
        <dbReference type="ARBA" id="ARBA00022679"/>
    </source>
</evidence>
<dbReference type="Gene3D" id="3.30.40.10">
    <property type="entry name" value="Zinc/RING finger domain, C3HC4 (zinc finger)"/>
    <property type="match status" value="1"/>
</dbReference>
<dbReference type="InterPro" id="IPR027370">
    <property type="entry name" value="Znf-RING_euk"/>
</dbReference>
<keyword evidence="14" id="KW-1185">Reference proteome</keyword>
<dbReference type="UniPathway" id="UPA00143"/>
<dbReference type="eggNOG" id="KOG0823">
    <property type="taxonomic scope" value="Eukaryota"/>
</dbReference>
<dbReference type="OMA" id="NRRNYQC"/>
<dbReference type="VEuPathDB" id="PiroplasmaDB:TOT_040000047"/>
<evidence type="ECO:0000256" key="1">
    <source>
        <dbReference type="ARBA" id="ARBA00000900"/>
    </source>
</evidence>
<dbReference type="KEGG" id="tot:TOT_040000047"/>
<dbReference type="PROSITE" id="PS50089">
    <property type="entry name" value="ZF_RING_2"/>
    <property type="match status" value="1"/>
</dbReference>
<organism evidence="13 14">
    <name type="scientific">Theileria orientalis strain Shintoku</name>
    <dbReference type="NCBI Taxonomy" id="869250"/>
    <lineage>
        <taxon>Eukaryota</taxon>
        <taxon>Sar</taxon>
        <taxon>Alveolata</taxon>
        <taxon>Apicomplexa</taxon>
        <taxon>Aconoidasida</taxon>
        <taxon>Piroplasmida</taxon>
        <taxon>Theileriidae</taxon>
        <taxon>Theileria</taxon>
    </lineage>
</organism>
<evidence type="ECO:0000256" key="7">
    <source>
        <dbReference type="ARBA" id="ARBA00022771"/>
    </source>
</evidence>
<dbReference type="InterPro" id="IPR013083">
    <property type="entry name" value="Znf_RING/FYVE/PHD"/>
</dbReference>
<evidence type="ECO:0000313" key="14">
    <source>
        <dbReference type="Proteomes" id="UP000003786"/>
    </source>
</evidence>
<evidence type="ECO:0000256" key="3">
    <source>
        <dbReference type="ARBA" id="ARBA00004906"/>
    </source>
</evidence>
<sequence length="199" mass="22119">MEGKKGENVKEDPEKRKNTNFECNICFDDVNEPVVTRCGHLFCWSCLLSWMNRRNYQCPICQAGISRENVIPLYGHGQNQTDPRCEAEGGKAKIGAEGTTSKRKQINPQFFRGYDGGVSISFGAFPFSFVLPFGVWSSSSGPNISSLFGLNQSTHNMTPEDSDGLNRAKKSIHKLSVFDSSGSPDGRIHTVLRINHKNK</sequence>
<dbReference type="InterPro" id="IPR017907">
    <property type="entry name" value="Znf_RING_CS"/>
</dbReference>
<dbReference type="SMART" id="SM00184">
    <property type="entry name" value="RING"/>
    <property type="match status" value="1"/>
</dbReference>
<proteinExistence type="predicted"/>
<comment type="catalytic activity">
    <reaction evidence="1">
        <text>S-ubiquitinyl-[E2 ubiquitin-conjugating enzyme]-L-cysteine + [acceptor protein]-L-lysine = [E2 ubiquitin-conjugating enzyme]-L-cysteine + N(6)-ubiquitinyl-[acceptor protein]-L-lysine.</text>
        <dbReference type="EC" id="2.3.2.27"/>
    </reaction>
</comment>